<dbReference type="SUPFAM" id="SSF51905">
    <property type="entry name" value="FAD/NAD(P)-binding domain"/>
    <property type="match status" value="2"/>
</dbReference>
<dbReference type="AlphaFoldDB" id="A0A8K0VWE9"/>
<dbReference type="InterPro" id="IPR020946">
    <property type="entry name" value="Flavin_mOase-like"/>
</dbReference>
<dbReference type="GO" id="GO:0050661">
    <property type="term" value="F:NADP binding"/>
    <property type="evidence" value="ECO:0007669"/>
    <property type="project" value="InterPro"/>
</dbReference>
<dbReference type="Gene3D" id="3.50.50.60">
    <property type="entry name" value="FAD/NAD(P)-binding domain"/>
    <property type="match status" value="2"/>
</dbReference>
<dbReference type="EMBL" id="JAGMVJ010000014">
    <property type="protein sequence ID" value="KAH7082480.1"/>
    <property type="molecule type" value="Genomic_DNA"/>
</dbReference>
<comment type="caution">
    <text evidence="5">The sequence shown here is derived from an EMBL/GenBank/DDBJ whole genome shotgun (WGS) entry which is preliminary data.</text>
</comment>
<reference evidence="5" key="1">
    <citation type="journal article" date="2021" name="Nat. Commun.">
        <title>Genetic determinants of endophytism in the Arabidopsis root mycobiome.</title>
        <authorList>
            <person name="Mesny F."/>
            <person name="Miyauchi S."/>
            <person name="Thiergart T."/>
            <person name="Pickel B."/>
            <person name="Atanasova L."/>
            <person name="Karlsson M."/>
            <person name="Huettel B."/>
            <person name="Barry K.W."/>
            <person name="Haridas S."/>
            <person name="Chen C."/>
            <person name="Bauer D."/>
            <person name="Andreopoulos W."/>
            <person name="Pangilinan J."/>
            <person name="LaButti K."/>
            <person name="Riley R."/>
            <person name="Lipzen A."/>
            <person name="Clum A."/>
            <person name="Drula E."/>
            <person name="Henrissat B."/>
            <person name="Kohler A."/>
            <person name="Grigoriev I.V."/>
            <person name="Martin F.M."/>
            <person name="Hacquard S."/>
        </authorList>
    </citation>
    <scope>NUCLEOTIDE SEQUENCE</scope>
    <source>
        <strain evidence="5">MPI-SDFR-AT-0120</strain>
    </source>
</reference>
<dbReference type="InterPro" id="IPR051209">
    <property type="entry name" value="FAD-bind_Monooxygenase_sf"/>
</dbReference>
<evidence type="ECO:0000256" key="2">
    <source>
        <dbReference type="ARBA" id="ARBA00022630"/>
    </source>
</evidence>
<gene>
    <name evidence="5" type="ORF">FB567DRAFT_551421</name>
</gene>
<dbReference type="PANTHER" id="PTHR42877">
    <property type="entry name" value="L-ORNITHINE N(5)-MONOOXYGENASE-RELATED"/>
    <property type="match status" value="1"/>
</dbReference>
<evidence type="ECO:0000256" key="3">
    <source>
        <dbReference type="ARBA" id="ARBA00022827"/>
    </source>
</evidence>
<dbReference type="OrthoDB" id="74360at2759"/>
<evidence type="ECO:0000313" key="5">
    <source>
        <dbReference type="EMBL" id="KAH7082480.1"/>
    </source>
</evidence>
<comment type="similarity">
    <text evidence="1">Belongs to the FAD-binding monooxygenase family.</text>
</comment>
<keyword evidence="3" id="KW-0274">FAD</keyword>
<evidence type="ECO:0000313" key="6">
    <source>
        <dbReference type="Proteomes" id="UP000813461"/>
    </source>
</evidence>
<dbReference type="GO" id="GO:0004499">
    <property type="term" value="F:N,N-dimethylaniline monooxygenase activity"/>
    <property type="evidence" value="ECO:0007669"/>
    <property type="project" value="InterPro"/>
</dbReference>
<dbReference type="GO" id="GO:0050660">
    <property type="term" value="F:flavin adenine dinucleotide binding"/>
    <property type="evidence" value="ECO:0007669"/>
    <property type="project" value="InterPro"/>
</dbReference>
<dbReference type="Pfam" id="PF00743">
    <property type="entry name" value="FMO-like"/>
    <property type="match status" value="1"/>
</dbReference>
<dbReference type="PANTHER" id="PTHR42877:SF7">
    <property type="entry name" value="FLAVIN-BINDING MONOOXYGENASE-RELATED"/>
    <property type="match status" value="1"/>
</dbReference>
<name>A0A8K0VWE9_9PLEO</name>
<keyword evidence="2" id="KW-0285">Flavoprotein</keyword>
<evidence type="ECO:0000256" key="4">
    <source>
        <dbReference type="ARBA" id="ARBA00023002"/>
    </source>
</evidence>
<accession>A0A8K0VWE9</accession>
<dbReference type="InterPro" id="IPR036188">
    <property type="entry name" value="FAD/NAD-bd_sf"/>
</dbReference>
<dbReference type="Proteomes" id="UP000813461">
    <property type="component" value="Unassembled WGS sequence"/>
</dbReference>
<sequence>MASNSKPYHYTKHWIGQPRPVRIVVVGAGVSGIAAVKLYKEILGNLPVSLTLYDKNHDVGGTWLENRYPGCSCDIPAHNYTYSWEGNPNWSRMYVEAEEIFDYYKDRAQTYGVFEYVKLEHKVHEAVWNDAKGKWVLRVEDLATGQMIEDEAEVLINAGGFVNTWKWPDVSGLESFRGKLLHSAAWDNTVSFENKTVAVIGSGSSAIQIVPRIQKDVKHLFSINRSPTWITPQYVVEHAPRNPGMRYTPEQQKKWAEDPEEFLRHRKEIDAAITHGFRVNYRNSALQAEAYKASSQEMHAILSKKEGLSELLIPKFEVGCRRLTPGVGYLEALVEENVTVIGEGIEKFTADSIVTQSGKDIKVDAVICATGFDTSYRPPFNVRGKHGKELRDVWADKPKSYLAVAVSGFPNYFTAIGPNFPVANGSLPYAVEAVIRYAFEAVRKIQRHNIKSLHPTPEAVEDFQQYKDSFMQDTVWTSDCRSWYKNGKPDGEVWGPWPGSALHFRQSLDEPRWEDYEIEYWHSNRFEFLGDGSTEQEVSGGDTSYYLREPGGKVRGDTIRARL</sequence>
<keyword evidence="4" id="KW-0560">Oxidoreductase</keyword>
<keyword evidence="6" id="KW-1185">Reference proteome</keyword>
<protein>
    <submittedName>
        <fullName evidence="5">Uncharacterized protein</fullName>
    </submittedName>
</protein>
<organism evidence="5 6">
    <name type="scientific">Paraphoma chrysanthemicola</name>
    <dbReference type="NCBI Taxonomy" id="798071"/>
    <lineage>
        <taxon>Eukaryota</taxon>
        <taxon>Fungi</taxon>
        <taxon>Dikarya</taxon>
        <taxon>Ascomycota</taxon>
        <taxon>Pezizomycotina</taxon>
        <taxon>Dothideomycetes</taxon>
        <taxon>Pleosporomycetidae</taxon>
        <taxon>Pleosporales</taxon>
        <taxon>Pleosporineae</taxon>
        <taxon>Phaeosphaeriaceae</taxon>
        <taxon>Paraphoma</taxon>
    </lineage>
</organism>
<proteinExistence type="inferred from homology"/>
<evidence type="ECO:0000256" key="1">
    <source>
        <dbReference type="ARBA" id="ARBA00010139"/>
    </source>
</evidence>